<dbReference type="GO" id="GO:0009435">
    <property type="term" value="P:NAD+ biosynthetic process"/>
    <property type="evidence" value="ECO:0007669"/>
    <property type="project" value="UniProtKB-UniPathway"/>
</dbReference>
<dbReference type="InterPro" id="IPR004821">
    <property type="entry name" value="Cyt_trans-like"/>
</dbReference>
<name>A0A3B0QZE5_9ZZZZ</name>
<sequence length="237" mass="26211">MAKAETDKPAHRSARAALEQLAPGMRVGLFGGSFHPAHIGHLHVAETARKRLGLSRVLWLVSPGNPLKQPHLWQGYAQRAASARTMTAAHPGQFVCESEQAFGTRYTVQTVRGFQARWPGVHFVWIMGADSLQNFHLWRDWQQLAVQIPIAIISRPGDLVRPRLSPFARRFAQARLPDFAATALAGTNAPAWVYLPAPMQVQSSTAIRQGEDKSPMVTVPRCVRTADKPTNNLETQT</sequence>
<evidence type="ECO:0000256" key="1">
    <source>
        <dbReference type="ARBA" id="ARBA00004790"/>
    </source>
</evidence>
<dbReference type="GO" id="GO:0004515">
    <property type="term" value="F:nicotinate-nucleotide adenylyltransferase activity"/>
    <property type="evidence" value="ECO:0007669"/>
    <property type="project" value="UniProtKB-EC"/>
</dbReference>
<evidence type="ECO:0000256" key="7">
    <source>
        <dbReference type="ARBA" id="ARBA00023027"/>
    </source>
</evidence>
<keyword evidence="2" id="KW-0662">Pyridine nucleotide biosynthesis</keyword>
<evidence type="ECO:0000313" key="9">
    <source>
        <dbReference type="EMBL" id="VAV86660.1"/>
    </source>
</evidence>
<dbReference type="InterPro" id="IPR014729">
    <property type="entry name" value="Rossmann-like_a/b/a_fold"/>
</dbReference>
<gene>
    <name evidence="9" type="ORF">MNBD_ALPHA06-1682</name>
</gene>
<dbReference type="EC" id="2.7.7.18" evidence="9"/>
<dbReference type="PANTHER" id="PTHR39321:SF3">
    <property type="entry name" value="PHOSPHOPANTETHEINE ADENYLYLTRANSFERASE"/>
    <property type="match status" value="1"/>
</dbReference>
<keyword evidence="4 9" id="KW-0548">Nucleotidyltransferase</keyword>
<dbReference type="Pfam" id="PF01467">
    <property type="entry name" value="CTP_transf_like"/>
    <property type="match status" value="1"/>
</dbReference>
<protein>
    <submittedName>
        <fullName evidence="9">Nicotinate-nucleotide adenylyltransferase</fullName>
        <ecNumber evidence="9">2.7.7.18</ecNumber>
    </submittedName>
</protein>
<feature type="domain" description="Cytidyltransferase-like" evidence="8">
    <location>
        <begin position="29"/>
        <end position="209"/>
    </location>
</feature>
<evidence type="ECO:0000256" key="4">
    <source>
        <dbReference type="ARBA" id="ARBA00022695"/>
    </source>
</evidence>
<organism evidence="9">
    <name type="scientific">hydrothermal vent metagenome</name>
    <dbReference type="NCBI Taxonomy" id="652676"/>
    <lineage>
        <taxon>unclassified sequences</taxon>
        <taxon>metagenomes</taxon>
        <taxon>ecological metagenomes</taxon>
    </lineage>
</organism>
<evidence type="ECO:0000256" key="2">
    <source>
        <dbReference type="ARBA" id="ARBA00022642"/>
    </source>
</evidence>
<keyword evidence="7" id="KW-0520">NAD</keyword>
<evidence type="ECO:0000259" key="8">
    <source>
        <dbReference type="Pfam" id="PF01467"/>
    </source>
</evidence>
<evidence type="ECO:0000256" key="5">
    <source>
        <dbReference type="ARBA" id="ARBA00022741"/>
    </source>
</evidence>
<dbReference type="HAMAP" id="MF_00244">
    <property type="entry name" value="NaMN_adenylyltr"/>
    <property type="match status" value="1"/>
</dbReference>
<dbReference type="InterPro" id="IPR005248">
    <property type="entry name" value="NadD/NMNAT"/>
</dbReference>
<dbReference type="AlphaFoldDB" id="A0A3B0QZE5"/>
<keyword evidence="5" id="KW-0547">Nucleotide-binding</keyword>
<reference evidence="9" key="1">
    <citation type="submission" date="2018-06" db="EMBL/GenBank/DDBJ databases">
        <authorList>
            <person name="Zhirakovskaya E."/>
        </authorList>
    </citation>
    <scope>NUCLEOTIDE SEQUENCE</scope>
</reference>
<evidence type="ECO:0000256" key="3">
    <source>
        <dbReference type="ARBA" id="ARBA00022679"/>
    </source>
</evidence>
<dbReference type="NCBIfam" id="TIGR00482">
    <property type="entry name" value="nicotinate (nicotinamide) nucleotide adenylyltransferase"/>
    <property type="match status" value="1"/>
</dbReference>
<dbReference type="PANTHER" id="PTHR39321">
    <property type="entry name" value="NICOTINATE-NUCLEOTIDE ADENYLYLTRANSFERASE-RELATED"/>
    <property type="match status" value="1"/>
</dbReference>
<keyword evidence="3 9" id="KW-0808">Transferase</keyword>
<dbReference type="GO" id="GO:0005524">
    <property type="term" value="F:ATP binding"/>
    <property type="evidence" value="ECO:0007669"/>
    <property type="project" value="UniProtKB-KW"/>
</dbReference>
<dbReference type="Gene3D" id="3.40.50.620">
    <property type="entry name" value="HUPs"/>
    <property type="match status" value="1"/>
</dbReference>
<comment type="pathway">
    <text evidence="1">Cofactor biosynthesis; NAD(+) biosynthesis.</text>
</comment>
<keyword evidence="6" id="KW-0067">ATP-binding</keyword>
<dbReference type="SUPFAM" id="SSF52374">
    <property type="entry name" value="Nucleotidylyl transferase"/>
    <property type="match status" value="1"/>
</dbReference>
<dbReference type="CDD" id="cd02165">
    <property type="entry name" value="NMNAT"/>
    <property type="match status" value="1"/>
</dbReference>
<accession>A0A3B0QZE5</accession>
<evidence type="ECO:0000256" key="6">
    <source>
        <dbReference type="ARBA" id="ARBA00022840"/>
    </source>
</evidence>
<dbReference type="EMBL" id="UOEE01000006">
    <property type="protein sequence ID" value="VAV86660.1"/>
    <property type="molecule type" value="Genomic_DNA"/>
</dbReference>
<dbReference type="UniPathway" id="UPA00253"/>
<proteinExistence type="inferred from homology"/>